<protein>
    <submittedName>
        <fullName evidence="1">Uncharacterized protein</fullName>
    </submittedName>
</protein>
<evidence type="ECO:0000313" key="1">
    <source>
        <dbReference type="EMBL" id="RVW75453.1"/>
    </source>
</evidence>
<reference evidence="1 2" key="1">
    <citation type="journal article" date="2018" name="PLoS Genet.">
        <title>Population sequencing reveals clonal diversity and ancestral inbreeding in the grapevine cultivar Chardonnay.</title>
        <authorList>
            <person name="Roach M.J."/>
            <person name="Johnson D.L."/>
            <person name="Bohlmann J."/>
            <person name="van Vuuren H.J."/>
            <person name="Jones S.J."/>
            <person name="Pretorius I.S."/>
            <person name="Schmidt S.A."/>
            <person name="Borneman A.R."/>
        </authorList>
    </citation>
    <scope>NUCLEOTIDE SEQUENCE [LARGE SCALE GENOMIC DNA]</scope>
    <source>
        <strain evidence="2">cv. Chardonnay</strain>
        <tissue evidence="1">Leaf</tissue>
    </source>
</reference>
<sequence length="309" mass="35140">MEPYQEEASIGRPPFLIGEIILIGNENNARAMYSIFNAISTDGFCRIATCTSVKEGWDILQVTHEGTNAMKVSKLQMLTSRKSKGIALNAIKEESLGSEDEGDEKMSDGEVARFARNFKKHMKFRIRKYKKKPKEDVEKWNNSMGKSNCEGNGHYAIECPSKKKGNKAMQVTWIDTESCQSSEKESNASEECTNSQPLWQVSLRNHSRKRSFFTNFFEFDGGNVTFGDDNVASVKEKGTICAPDIPNLEEAEAINTAFYTSNRIHMHPHTRKTCYELWKGKKPIVKYFRVLKDHENLGKFDSRVKNGYS</sequence>
<organism evidence="1 2">
    <name type="scientific">Vitis vinifera</name>
    <name type="common">Grape</name>
    <dbReference type="NCBI Taxonomy" id="29760"/>
    <lineage>
        <taxon>Eukaryota</taxon>
        <taxon>Viridiplantae</taxon>
        <taxon>Streptophyta</taxon>
        <taxon>Embryophyta</taxon>
        <taxon>Tracheophyta</taxon>
        <taxon>Spermatophyta</taxon>
        <taxon>Magnoliopsida</taxon>
        <taxon>eudicotyledons</taxon>
        <taxon>Gunneridae</taxon>
        <taxon>Pentapetalae</taxon>
        <taxon>rosids</taxon>
        <taxon>Vitales</taxon>
        <taxon>Vitaceae</taxon>
        <taxon>Viteae</taxon>
        <taxon>Vitis</taxon>
    </lineage>
</organism>
<name>A0A438GTC1_VITVI</name>
<evidence type="ECO:0000313" key="2">
    <source>
        <dbReference type="Proteomes" id="UP000288805"/>
    </source>
</evidence>
<dbReference type="EMBL" id="QGNW01000348">
    <property type="protein sequence ID" value="RVW75453.1"/>
    <property type="molecule type" value="Genomic_DNA"/>
</dbReference>
<proteinExistence type="predicted"/>
<dbReference type="AlphaFoldDB" id="A0A438GTC1"/>
<accession>A0A438GTC1</accession>
<comment type="caution">
    <text evidence="1">The sequence shown here is derived from an EMBL/GenBank/DDBJ whole genome shotgun (WGS) entry which is preliminary data.</text>
</comment>
<dbReference type="Proteomes" id="UP000288805">
    <property type="component" value="Unassembled WGS sequence"/>
</dbReference>
<gene>
    <name evidence="1" type="ORF">CK203_061519</name>
</gene>